<protein>
    <submittedName>
        <fullName evidence="1">Uncharacterized protein</fullName>
    </submittedName>
</protein>
<sequence>MPHKQNSQAADWTEALCDAVATDDVQHVGNVFGHLVLQDCERISVRAKRFIEQFAPSYFADEDLDRDRLEAHLRMDVFGASVLAYLEGQDVAIELSVEHDIATWIEANAPALVSANLSQMEQALGQPGVGTHRDQVKLHQLIDLDIYEAIQQRILEKTWADIEVALADVMAAAAS</sequence>
<organism evidence="1 2">
    <name type="scientific">Lamprobacter modestohalophilus</name>
    <dbReference type="NCBI Taxonomy" id="1064514"/>
    <lineage>
        <taxon>Bacteria</taxon>
        <taxon>Pseudomonadati</taxon>
        <taxon>Pseudomonadota</taxon>
        <taxon>Gammaproteobacteria</taxon>
        <taxon>Chromatiales</taxon>
        <taxon>Chromatiaceae</taxon>
        <taxon>Lamprobacter</taxon>
    </lineage>
</organism>
<comment type="caution">
    <text evidence="1">The sequence shown here is derived from an EMBL/GenBank/DDBJ whole genome shotgun (WGS) entry which is preliminary data.</text>
</comment>
<evidence type="ECO:0000313" key="2">
    <source>
        <dbReference type="Proteomes" id="UP001138768"/>
    </source>
</evidence>
<dbReference type="Proteomes" id="UP001138768">
    <property type="component" value="Unassembled WGS sequence"/>
</dbReference>
<accession>A0A9X1B464</accession>
<dbReference type="RefSeq" id="WP_200241922.1">
    <property type="nucleotide sequence ID" value="NZ_NRRY01000010.1"/>
</dbReference>
<evidence type="ECO:0000313" key="1">
    <source>
        <dbReference type="EMBL" id="MBK1618436.1"/>
    </source>
</evidence>
<keyword evidence="2" id="KW-1185">Reference proteome</keyword>
<name>A0A9X1B464_9GAMM</name>
<reference evidence="1 2" key="1">
    <citation type="journal article" date="2020" name="Microorganisms">
        <title>Osmotic Adaptation and Compatible Solute Biosynthesis of Phototrophic Bacteria as Revealed from Genome Analyses.</title>
        <authorList>
            <person name="Imhoff J.F."/>
            <person name="Rahn T."/>
            <person name="Kunzel S."/>
            <person name="Keller A."/>
            <person name="Neulinger S.C."/>
        </authorList>
    </citation>
    <scope>NUCLEOTIDE SEQUENCE [LARGE SCALE GENOMIC DNA]</scope>
    <source>
        <strain evidence="1 2">DSM 25653</strain>
    </source>
</reference>
<dbReference type="AlphaFoldDB" id="A0A9X1B464"/>
<dbReference type="EMBL" id="NRRY01000010">
    <property type="protein sequence ID" value="MBK1618436.1"/>
    <property type="molecule type" value="Genomic_DNA"/>
</dbReference>
<proteinExistence type="predicted"/>
<gene>
    <name evidence="1" type="ORF">CKO42_08300</name>
</gene>